<gene>
    <name evidence="10" type="ORF">ThesuDRAFT_01349</name>
</gene>
<comment type="subcellular location">
    <subcellularLocation>
        <location evidence="1">Cell membrane</location>
    </subcellularLocation>
</comment>
<dbReference type="GO" id="GO:0016887">
    <property type="term" value="F:ATP hydrolysis activity"/>
    <property type="evidence" value="ECO:0007669"/>
    <property type="project" value="InterPro"/>
</dbReference>
<keyword evidence="11" id="KW-1185">Reference proteome</keyword>
<dbReference type="STRING" id="867903.ThesuDRAFT_01349"/>
<dbReference type="PANTHER" id="PTHR42711:SF5">
    <property type="entry name" value="ABC TRANSPORTER ATP-BINDING PROTEIN NATA"/>
    <property type="match status" value="1"/>
</dbReference>
<evidence type="ECO:0000256" key="3">
    <source>
        <dbReference type="ARBA" id="ARBA00022448"/>
    </source>
</evidence>
<dbReference type="PANTHER" id="PTHR42711">
    <property type="entry name" value="ABC TRANSPORTER ATP-BINDING PROTEIN"/>
    <property type="match status" value="1"/>
</dbReference>
<keyword evidence="3" id="KW-0813">Transport</keyword>
<dbReference type="AlphaFoldDB" id="K6P3H5"/>
<sequence>MSDNVVIMARGLTKRYGNIDALRGVDLRVSSGECVGILGPNGAGKTTLLNIISGRTEPTSGTLWVLGKDIADAPSVIKERVGCVPQENNLDPELSVIENLELYARYFGMSSHVARQRAQELLRFVDLDNKGDAKIDELSGGMKRRLIIARSLINDPELVVLDEPTTGLDPQARLTVWEKIRELKSGGRTLILTSHYMEEAWRLCDRVAILHEGSIIAEGEPSSLVTQYVGKWVMEIHDTVEPNLDMARVQADVRRVEQLGRSVYVYADSPDVLMGMLPAELRNPNQYLIRPANLEDVFLIVAGKGLRA</sequence>
<dbReference type="SMART" id="SM00382">
    <property type="entry name" value="AAA"/>
    <property type="match status" value="1"/>
</dbReference>
<comment type="caution">
    <text evidence="10">The sequence shown here is derived from an EMBL/GenBank/DDBJ whole genome shotgun (WGS) entry which is preliminary data.</text>
</comment>
<evidence type="ECO:0000256" key="7">
    <source>
        <dbReference type="ARBA" id="ARBA00022967"/>
    </source>
</evidence>
<dbReference type="HOGENOM" id="CLU_000604_1_2_9"/>
<dbReference type="Pfam" id="PF00005">
    <property type="entry name" value="ABC_tran"/>
    <property type="match status" value="1"/>
</dbReference>
<evidence type="ECO:0000256" key="4">
    <source>
        <dbReference type="ARBA" id="ARBA00022475"/>
    </source>
</evidence>
<evidence type="ECO:0000259" key="9">
    <source>
        <dbReference type="PROSITE" id="PS50893"/>
    </source>
</evidence>
<dbReference type="GO" id="GO:0005524">
    <property type="term" value="F:ATP binding"/>
    <property type="evidence" value="ECO:0007669"/>
    <property type="project" value="UniProtKB-KW"/>
</dbReference>
<dbReference type="RefSeq" id="WP_006903620.1">
    <property type="nucleotide sequence ID" value="NZ_JH976535.1"/>
</dbReference>
<keyword evidence="8" id="KW-0472">Membrane</keyword>
<keyword evidence="4" id="KW-1003">Cell membrane</keyword>
<keyword evidence="7" id="KW-1278">Translocase</keyword>
<dbReference type="PROSITE" id="PS00211">
    <property type="entry name" value="ABC_TRANSPORTER_1"/>
    <property type="match status" value="1"/>
</dbReference>
<dbReference type="eggNOG" id="COG1131">
    <property type="taxonomic scope" value="Bacteria"/>
</dbReference>
<reference evidence="10" key="1">
    <citation type="submission" date="2010-10" db="EMBL/GenBank/DDBJ databases">
        <authorList>
            <consortium name="US DOE Joint Genome Institute (JGI-PGF)"/>
            <person name="Lucas S."/>
            <person name="Copeland A."/>
            <person name="Lapidus A."/>
            <person name="Bruce D."/>
            <person name="Goodwin L."/>
            <person name="Pitluck S."/>
            <person name="Kyrpides N."/>
            <person name="Mavromatis K."/>
            <person name="Detter J.C."/>
            <person name="Han C."/>
            <person name="Land M."/>
            <person name="Hauser L."/>
            <person name="Markowitz V."/>
            <person name="Cheng J.-F."/>
            <person name="Hugenholtz P."/>
            <person name="Woyke T."/>
            <person name="Wu D."/>
            <person name="Pukall R."/>
            <person name="Wahrenburg C."/>
            <person name="Brambilla E."/>
            <person name="Klenk H.-P."/>
            <person name="Eisen J.A."/>
        </authorList>
    </citation>
    <scope>NUCLEOTIDE SEQUENCE [LARGE SCALE GENOMIC DNA]</scope>
    <source>
        <strain evidence="10">DSM 13965</strain>
    </source>
</reference>
<evidence type="ECO:0000256" key="8">
    <source>
        <dbReference type="ARBA" id="ARBA00023136"/>
    </source>
</evidence>
<keyword evidence="6" id="KW-0067">ATP-binding</keyword>
<evidence type="ECO:0000313" key="10">
    <source>
        <dbReference type="EMBL" id="EKP95595.1"/>
    </source>
</evidence>
<keyword evidence="5" id="KW-0547">Nucleotide-binding</keyword>
<dbReference type="InterPro" id="IPR027417">
    <property type="entry name" value="P-loop_NTPase"/>
</dbReference>
<comment type="similarity">
    <text evidence="2">Belongs to the ABC transporter superfamily.</text>
</comment>
<dbReference type="InterPro" id="IPR050763">
    <property type="entry name" value="ABC_transporter_ATP-binding"/>
</dbReference>
<name>K6P3H5_9FIRM</name>
<evidence type="ECO:0000256" key="2">
    <source>
        <dbReference type="ARBA" id="ARBA00005417"/>
    </source>
</evidence>
<dbReference type="FunFam" id="3.40.50.300:FF:000589">
    <property type="entry name" value="ABC transporter, ATP-binding subunit"/>
    <property type="match status" value="1"/>
</dbReference>
<dbReference type="InterPro" id="IPR003439">
    <property type="entry name" value="ABC_transporter-like_ATP-bd"/>
</dbReference>
<dbReference type="InterPro" id="IPR017871">
    <property type="entry name" value="ABC_transporter-like_CS"/>
</dbReference>
<feature type="domain" description="ABC transporter" evidence="9">
    <location>
        <begin position="7"/>
        <end position="237"/>
    </location>
</feature>
<evidence type="ECO:0000256" key="1">
    <source>
        <dbReference type="ARBA" id="ARBA00004236"/>
    </source>
</evidence>
<dbReference type="InterPro" id="IPR003593">
    <property type="entry name" value="AAA+_ATPase"/>
</dbReference>
<dbReference type="GO" id="GO:0005886">
    <property type="term" value="C:plasma membrane"/>
    <property type="evidence" value="ECO:0007669"/>
    <property type="project" value="UniProtKB-SubCell"/>
</dbReference>
<proteinExistence type="inferred from homology"/>
<dbReference type="Gene3D" id="3.40.50.300">
    <property type="entry name" value="P-loop containing nucleotide triphosphate hydrolases"/>
    <property type="match status" value="1"/>
</dbReference>
<accession>K6P3H5</accession>
<organism evidence="10 11">
    <name type="scientific">Thermaerobacter subterraneus DSM 13965</name>
    <dbReference type="NCBI Taxonomy" id="867903"/>
    <lineage>
        <taxon>Bacteria</taxon>
        <taxon>Bacillati</taxon>
        <taxon>Bacillota</taxon>
        <taxon>Clostridia</taxon>
        <taxon>Eubacteriales</taxon>
        <taxon>Clostridiales Family XVII. Incertae Sedis</taxon>
        <taxon>Thermaerobacter</taxon>
    </lineage>
</organism>
<dbReference type="SUPFAM" id="SSF52540">
    <property type="entry name" value="P-loop containing nucleoside triphosphate hydrolases"/>
    <property type="match status" value="1"/>
</dbReference>
<dbReference type="PROSITE" id="PS50893">
    <property type="entry name" value="ABC_TRANSPORTER_2"/>
    <property type="match status" value="1"/>
</dbReference>
<evidence type="ECO:0000256" key="6">
    <source>
        <dbReference type="ARBA" id="ARBA00022840"/>
    </source>
</evidence>
<protein>
    <submittedName>
        <fullName evidence="10">ABC-type multidrug transport system, ATPase component</fullName>
    </submittedName>
</protein>
<evidence type="ECO:0000313" key="11">
    <source>
        <dbReference type="Proteomes" id="UP000005710"/>
    </source>
</evidence>
<reference evidence="10" key="2">
    <citation type="submission" date="2012-10" db="EMBL/GenBank/DDBJ databases">
        <title>Improved high-quality draft of Thermaerobacter subterraneus C21, DSM 13965.</title>
        <authorList>
            <consortium name="DOE Joint Genome Institute"/>
            <person name="Eisen J."/>
            <person name="Huntemann M."/>
            <person name="Wei C.-L."/>
            <person name="Han J."/>
            <person name="Detter J.C."/>
            <person name="Han C."/>
            <person name="Tapia R."/>
            <person name="Chen A."/>
            <person name="Kyrpides N."/>
            <person name="Mavromatis K."/>
            <person name="Markowitz V."/>
            <person name="Szeto E."/>
            <person name="Ivanova N."/>
            <person name="Mikhailova N."/>
            <person name="Ovchinnikova G."/>
            <person name="Pagani I."/>
            <person name="Pati A."/>
            <person name="Goodwin L."/>
            <person name="Nordberg H.P."/>
            <person name="Cantor M.N."/>
            <person name="Hua S.X."/>
            <person name="Woyke T."/>
            <person name="Eisen J."/>
            <person name="Klenk H.-P."/>
        </authorList>
    </citation>
    <scope>NUCLEOTIDE SEQUENCE [LARGE SCALE GENOMIC DNA]</scope>
    <source>
        <strain evidence="10">DSM 13965</strain>
    </source>
</reference>
<evidence type="ECO:0000256" key="5">
    <source>
        <dbReference type="ARBA" id="ARBA00022741"/>
    </source>
</evidence>
<dbReference type="Proteomes" id="UP000005710">
    <property type="component" value="Unassembled WGS sequence"/>
</dbReference>
<dbReference type="EMBL" id="AENY02000002">
    <property type="protein sequence ID" value="EKP95595.1"/>
    <property type="molecule type" value="Genomic_DNA"/>
</dbReference>